<dbReference type="AlphaFoldDB" id="A0A9K3PJ23"/>
<dbReference type="Proteomes" id="UP000693970">
    <property type="component" value="Unassembled WGS sequence"/>
</dbReference>
<feature type="region of interest" description="Disordered" evidence="1">
    <location>
        <begin position="93"/>
        <end position="153"/>
    </location>
</feature>
<proteinExistence type="predicted"/>
<keyword evidence="3" id="KW-1185">Reference proteome</keyword>
<gene>
    <name evidence="2" type="ORF">IV203_011855</name>
</gene>
<evidence type="ECO:0000313" key="2">
    <source>
        <dbReference type="EMBL" id="KAG7349258.1"/>
    </source>
</evidence>
<protein>
    <submittedName>
        <fullName evidence="2">Uncharacterized protein</fullName>
    </submittedName>
</protein>
<feature type="compositionally biased region" description="Basic and acidic residues" evidence="1">
    <location>
        <begin position="93"/>
        <end position="109"/>
    </location>
</feature>
<organism evidence="2 3">
    <name type="scientific">Nitzschia inconspicua</name>
    <dbReference type="NCBI Taxonomy" id="303405"/>
    <lineage>
        <taxon>Eukaryota</taxon>
        <taxon>Sar</taxon>
        <taxon>Stramenopiles</taxon>
        <taxon>Ochrophyta</taxon>
        <taxon>Bacillariophyta</taxon>
        <taxon>Bacillariophyceae</taxon>
        <taxon>Bacillariophycidae</taxon>
        <taxon>Bacillariales</taxon>
        <taxon>Bacillariaceae</taxon>
        <taxon>Nitzschia</taxon>
    </lineage>
</organism>
<sequence length="153" mass="16935">MVDSQPESLAFETPFSRYNQCLNANPFDRMPSTPRISNRCCNDTSKRLLSNVDRLSVPSLNDSRSNRRISSFQAMYTGSASDRPSFDAALQRMRDGRGLQRLRAERDNGESLPISPPSATSPEVDSKPELSHSSVVTLSKKMPRRNSGVALSA</sequence>
<reference evidence="2" key="1">
    <citation type="journal article" date="2021" name="Sci. Rep.">
        <title>Diploid genomic architecture of Nitzschia inconspicua, an elite biomass production diatom.</title>
        <authorList>
            <person name="Oliver A."/>
            <person name="Podell S."/>
            <person name="Pinowska A."/>
            <person name="Traller J.C."/>
            <person name="Smith S.R."/>
            <person name="McClure R."/>
            <person name="Beliaev A."/>
            <person name="Bohutskyi P."/>
            <person name="Hill E.A."/>
            <person name="Rabines A."/>
            <person name="Zheng H."/>
            <person name="Allen L.Z."/>
            <person name="Kuo A."/>
            <person name="Grigoriev I.V."/>
            <person name="Allen A.E."/>
            <person name="Hazlebeck D."/>
            <person name="Allen E.E."/>
        </authorList>
    </citation>
    <scope>NUCLEOTIDE SEQUENCE</scope>
    <source>
        <strain evidence="2">Hildebrandi</strain>
    </source>
</reference>
<reference evidence="2" key="2">
    <citation type="submission" date="2021-04" db="EMBL/GenBank/DDBJ databases">
        <authorList>
            <person name="Podell S."/>
        </authorList>
    </citation>
    <scope>NUCLEOTIDE SEQUENCE</scope>
    <source>
        <strain evidence="2">Hildebrandi</strain>
    </source>
</reference>
<name>A0A9K3PJ23_9STRA</name>
<evidence type="ECO:0000313" key="3">
    <source>
        <dbReference type="Proteomes" id="UP000693970"/>
    </source>
</evidence>
<comment type="caution">
    <text evidence="2">The sequence shown here is derived from an EMBL/GenBank/DDBJ whole genome shotgun (WGS) entry which is preliminary data.</text>
</comment>
<evidence type="ECO:0000256" key="1">
    <source>
        <dbReference type="SAM" id="MobiDB-lite"/>
    </source>
</evidence>
<accession>A0A9K3PJ23</accession>
<dbReference type="EMBL" id="JAGRRH010000019">
    <property type="protein sequence ID" value="KAG7349258.1"/>
    <property type="molecule type" value="Genomic_DNA"/>
</dbReference>